<evidence type="ECO:0000313" key="1">
    <source>
        <dbReference type="EMBL" id="QHT76861.1"/>
    </source>
</evidence>
<protein>
    <submittedName>
        <fullName evidence="1">Uncharacterized protein</fullName>
    </submittedName>
</protein>
<name>A0A6C0H8F5_9ZZZZ</name>
<reference evidence="1" key="1">
    <citation type="journal article" date="2020" name="Nature">
        <title>Giant virus diversity and host interactions through global metagenomics.</title>
        <authorList>
            <person name="Schulz F."/>
            <person name="Roux S."/>
            <person name="Paez-Espino D."/>
            <person name="Jungbluth S."/>
            <person name="Walsh D.A."/>
            <person name="Denef V.J."/>
            <person name="McMahon K.D."/>
            <person name="Konstantinidis K.T."/>
            <person name="Eloe-Fadrosh E.A."/>
            <person name="Kyrpides N.C."/>
            <person name="Woyke T."/>
        </authorList>
    </citation>
    <scope>NUCLEOTIDE SEQUENCE</scope>
    <source>
        <strain evidence="1">GVMAG-M-3300023179-82</strain>
    </source>
</reference>
<proteinExistence type="predicted"/>
<accession>A0A6C0H8F5</accession>
<organism evidence="1">
    <name type="scientific">viral metagenome</name>
    <dbReference type="NCBI Taxonomy" id="1070528"/>
    <lineage>
        <taxon>unclassified sequences</taxon>
        <taxon>metagenomes</taxon>
        <taxon>organismal metagenomes</taxon>
    </lineage>
</organism>
<dbReference type="AlphaFoldDB" id="A0A6C0H8F5"/>
<sequence>MYSNNTKSYYNNVESTSSYTPYNNSSSLTYTDTLFVNIAISLIRVYNKNNMNSYNKCLDNLRLLQKSNPNYKNSIIPNTVSNLITALNNMLNVNTDLNKQLIFLENNDLYIINNDRINISSKIITQDAKLKLVYVQYLLMYNISSTNGIFITEYLNNAQRLININKGKLDTNLQNYKY</sequence>
<dbReference type="EMBL" id="MN739904">
    <property type="protein sequence ID" value="QHT76861.1"/>
    <property type="molecule type" value="Genomic_DNA"/>
</dbReference>